<accession>A0A2K1L8L7</accession>
<dbReference type="InterPro" id="IPR054722">
    <property type="entry name" value="PolX-like_BBD"/>
</dbReference>
<protein>
    <recommendedName>
        <fullName evidence="1">Retrovirus-related Pol polyprotein from transposon TNT 1-94-like beta-barrel domain-containing protein</fullName>
    </recommendedName>
</protein>
<proteinExistence type="predicted"/>
<dbReference type="Gramene" id="Pp3c1_17463V3.1">
    <property type="protein sequence ID" value="Pp3c1_17463V3.1"/>
    <property type="gene ID" value="Pp3c1_17463"/>
</dbReference>
<evidence type="ECO:0000313" key="3">
    <source>
        <dbReference type="EnsemblPlants" id="Pp3c1_17463V3.1"/>
    </source>
</evidence>
<reference evidence="2 4" key="2">
    <citation type="journal article" date="2018" name="Plant J.">
        <title>The Physcomitrella patens chromosome-scale assembly reveals moss genome structure and evolution.</title>
        <authorList>
            <person name="Lang D."/>
            <person name="Ullrich K.K."/>
            <person name="Murat F."/>
            <person name="Fuchs J."/>
            <person name="Jenkins J."/>
            <person name="Haas F.B."/>
            <person name="Piednoel M."/>
            <person name="Gundlach H."/>
            <person name="Van Bel M."/>
            <person name="Meyberg R."/>
            <person name="Vives C."/>
            <person name="Morata J."/>
            <person name="Symeonidi A."/>
            <person name="Hiss M."/>
            <person name="Muchero W."/>
            <person name="Kamisugi Y."/>
            <person name="Saleh O."/>
            <person name="Blanc G."/>
            <person name="Decker E.L."/>
            <person name="van Gessel N."/>
            <person name="Grimwood J."/>
            <person name="Hayes R.D."/>
            <person name="Graham S.W."/>
            <person name="Gunter L.E."/>
            <person name="McDaniel S.F."/>
            <person name="Hoernstein S.N.W."/>
            <person name="Larsson A."/>
            <person name="Li F.W."/>
            <person name="Perroud P.F."/>
            <person name="Phillips J."/>
            <person name="Ranjan P."/>
            <person name="Rokshar D.S."/>
            <person name="Rothfels C.J."/>
            <person name="Schneider L."/>
            <person name="Shu S."/>
            <person name="Stevenson D.W."/>
            <person name="Thummler F."/>
            <person name="Tillich M."/>
            <person name="Villarreal Aguilar J.C."/>
            <person name="Widiez T."/>
            <person name="Wong G.K."/>
            <person name="Wymore A."/>
            <person name="Zhang Y."/>
            <person name="Zimmer A.D."/>
            <person name="Quatrano R.S."/>
            <person name="Mayer K.F.X."/>
            <person name="Goodstein D."/>
            <person name="Casacuberta J.M."/>
            <person name="Vandepoele K."/>
            <person name="Reski R."/>
            <person name="Cuming A.C."/>
            <person name="Tuskan G.A."/>
            <person name="Maumus F."/>
            <person name="Salse J."/>
            <person name="Schmutz J."/>
            <person name="Rensing S.A."/>
        </authorList>
    </citation>
    <scope>NUCLEOTIDE SEQUENCE [LARGE SCALE GENOMIC DNA]</scope>
    <source>
        <strain evidence="3 4">cv. Gransden 2004</strain>
    </source>
</reference>
<dbReference type="EMBL" id="ABEU02000001">
    <property type="protein sequence ID" value="PNR62344.1"/>
    <property type="molecule type" value="Genomic_DNA"/>
</dbReference>
<feature type="domain" description="Retrovirus-related Pol polyprotein from transposon TNT 1-94-like beta-barrel" evidence="1">
    <location>
        <begin position="19"/>
        <end position="74"/>
    </location>
</feature>
<keyword evidence="4" id="KW-1185">Reference proteome</keyword>
<dbReference type="Proteomes" id="UP000006727">
    <property type="component" value="Chromosome 1"/>
</dbReference>
<evidence type="ECO:0000313" key="2">
    <source>
        <dbReference type="EMBL" id="PNR62344.1"/>
    </source>
</evidence>
<name>A0A2K1L8L7_PHYPA</name>
<dbReference type="Pfam" id="PF22936">
    <property type="entry name" value="Pol_BBD"/>
    <property type="match status" value="1"/>
</dbReference>
<organism evidence="2">
    <name type="scientific">Physcomitrium patens</name>
    <name type="common">Spreading-leaved earth moss</name>
    <name type="synonym">Physcomitrella patens</name>
    <dbReference type="NCBI Taxonomy" id="3218"/>
    <lineage>
        <taxon>Eukaryota</taxon>
        <taxon>Viridiplantae</taxon>
        <taxon>Streptophyta</taxon>
        <taxon>Embryophyta</taxon>
        <taxon>Bryophyta</taxon>
        <taxon>Bryophytina</taxon>
        <taxon>Bryopsida</taxon>
        <taxon>Funariidae</taxon>
        <taxon>Funariales</taxon>
        <taxon>Funariaceae</taxon>
        <taxon>Physcomitrium</taxon>
    </lineage>
</organism>
<dbReference type="AlphaFoldDB" id="A0A2K1L8L7"/>
<dbReference type="InParanoid" id="A0A2K1L8L7"/>
<evidence type="ECO:0000259" key="1">
    <source>
        <dbReference type="Pfam" id="PF22936"/>
    </source>
</evidence>
<reference evidence="3" key="3">
    <citation type="submission" date="2020-12" db="UniProtKB">
        <authorList>
            <consortium name="EnsemblPlants"/>
        </authorList>
    </citation>
    <scope>IDENTIFICATION</scope>
</reference>
<evidence type="ECO:0000313" key="4">
    <source>
        <dbReference type="Proteomes" id="UP000006727"/>
    </source>
</evidence>
<dbReference type="EnsemblPlants" id="Pp3c1_17463V3.1">
    <property type="protein sequence ID" value="Pp3c1_17463V3.1"/>
    <property type="gene ID" value="Pp3c1_17463"/>
</dbReference>
<gene>
    <name evidence="2" type="ORF">PHYPA_000768</name>
</gene>
<reference evidence="2 4" key="1">
    <citation type="journal article" date="2008" name="Science">
        <title>The Physcomitrella genome reveals evolutionary insights into the conquest of land by plants.</title>
        <authorList>
            <person name="Rensing S."/>
            <person name="Lang D."/>
            <person name="Zimmer A."/>
            <person name="Terry A."/>
            <person name="Salamov A."/>
            <person name="Shapiro H."/>
            <person name="Nishiyama T."/>
            <person name="Perroud P.-F."/>
            <person name="Lindquist E."/>
            <person name="Kamisugi Y."/>
            <person name="Tanahashi T."/>
            <person name="Sakakibara K."/>
            <person name="Fujita T."/>
            <person name="Oishi K."/>
            <person name="Shin-I T."/>
            <person name="Kuroki Y."/>
            <person name="Toyoda A."/>
            <person name="Suzuki Y."/>
            <person name="Hashimoto A."/>
            <person name="Yamaguchi K."/>
            <person name="Sugano A."/>
            <person name="Kohara Y."/>
            <person name="Fujiyama A."/>
            <person name="Anterola A."/>
            <person name="Aoki S."/>
            <person name="Ashton N."/>
            <person name="Barbazuk W.B."/>
            <person name="Barker E."/>
            <person name="Bennetzen J."/>
            <person name="Bezanilla M."/>
            <person name="Blankenship R."/>
            <person name="Cho S.H."/>
            <person name="Dutcher S."/>
            <person name="Estelle M."/>
            <person name="Fawcett J.A."/>
            <person name="Gundlach H."/>
            <person name="Hanada K."/>
            <person name="Heyl A."/>
            <person name="Hicks K.A."/>
            <person name="Hugh J."/>
            <person name="Lohr M."/>
            <person name="Mayer K."/>
            <person name="Melkozernov A."/>
            <person name="Murata T."/>
            <person name="Nelson D."/>
            <person name="Pils B."/>
            <person name="Prigge M."/>
            <person name="Reiss B."/>
            <person name="Renner T."/>
            <person name="Rombauts S."/>
            <person name="Rushton P."/>
            <person name="Sanderfoot A."/>
            <person name="Schween G."/>
            <person name="Shiu S.-H."/>
            <person name="Stueber K."/>
            <person name="Theodoulou F.L."/>
            <person name="Tu H."/>
            <person name="Van de Peer Y."/>
            <person name="Verrier P.J."/>
            <person name="Waters E."/>
            <person name="Wood A."/>
            <person name="Yang L."/>
            <person name="Cove D."/>
            <person name="Cuming A."/>
            <person name="Hasebe M."/>
            <person name="Lucas S."/>
            <person name="Mishler D.B."/>
            <person name="Reski R."/>
            <person name="Grigoriev I."/>
            <person name="Quatrano R.S."/>
            <person name="Boore J.L."/>
        </authorList>
    </citation>
    <scope>NUCLEOTIDE SEQUENCE [LARGE SCALE GENOMIC DNA]</scope>
    <source>
        <strain evidence="3 4">cv. Gransden 2004</strain>
    </source>
</reference>
<sequence length="116" mass="12908">MVEQSDAYDKTHFEELFGGGSQLTSTRSNVHRIEGHGATHGSLPSGEIKTIKNVKYVLRLYCNILFVGKITDKGHIAVVDKYSYSHVNFDSLNLLINWQLATGIPHFDVVSQPCTT</sequence>